<dbReference type="InParanoid" id="A0A554NBK4"/>
<dbReference type="AlphaFoldDB" id="A0A554NBK4"/>
<protein>
    <recommendedName>
        <fullName evidence="6">Peptidase S9 prolyl oligopeptidase catalytic domain-containing protein</fullName>
    </recommendedName>
</protein>
<dbReference type="EMBL" id="QMDX01000003">
    <property type="protein sequence ID" value="TSD14771.1"/>
    <property type="molecule type" value="Genomic_DNA"/>
</dbReference>
<feature type="compositionally biased region" description="Low complexity" evidence="3">
    <location>
        <begin position="800"/>
        <end position="812"/>
    </location>
</feature>
<dbReference type="RefSeq" id="WP_144261489.1">
    <property type="nucleotide sequence ID" value="NZ_QMDX01000003.1"/>
</dbReference>
<reference evidence="4 5" key="1">
    <citation type="submission" date="2018-06" db="EMBL/GenBank/DDBJ databases">
        <title>Natronomonas sp. F16-60 a new haloarchaeon isolated from a solar saltern of Isla Cristina, Huelva, Spain.</title>
        <authorList>
            <person name="Duran-Viseras A."/>
            <person name="Sanchez-Porro C."/>
            <person name="Ventosa A."/>
        </authorList>
    </citation>
    <scope>NUCLEOTIDE SEQUENCE [LARGE SCALE GENOMIC DNA]</scope>
    <source>
        <strain evidence="4 5">F16-60</strain>
    </source>
</reference>
<dbReference type="InterPro" id="IPR029058">
    <property type="entry name" value="AB_hydrolase_fold"/>
</dbReference>
<dbReference type="PANTHER" id="PTHR43037">
    <property type="entry name" value="UNNAMED PRODUCT-RELATED"/>
    <property type="match status" value="1"/>
</dbReference>
<evidence type="ECO:0000313" key="5">
    <source>
        <dbReference type="Proteomes" id="UP000319894"/>
    </source>
</evidence>
<comment type="caution">
    <text evidence="4">The sequence shown here is derived from an EMBL/GenBank/DDBJ whole genome shotgun (WGS) entry which is preliminary data.</text>
</comment>
<dbReference type="Proteomes" id="UP000319894">
    <property type="component" value="Unassembled WGS sequence"/>
</dbReference>
<evidence type="ECO:0000313" key="4">
    <source>
        <dbReference type="EMBL" id="TSD14771.1"/>
    </source>
</evidence>
<dbReference type="InterPro" id="IPR050955">
    <property type="entry name" value="Plant_Biomass_Hydrol_Est"/>
</dbReference>
<sequence length="812" mass="88774">MSEDHGNPGELPTTSPRPGPDALYGSNPTPPPLENGPGWEADPLLVCGTAAYDDGEYCYQDYVFDDHGADQRSVLSAAPSNTNSAYGSFSPATGDLFYPNDHDRYAFNCADLLEFRARVDADPDEGDEIVYRFTLNAMAEPDLTGIAVGIDTTASGGPVDGASDWGYGLGDLGAPCDHVLVTWGTGAELDGERLADDRVSVDVERNQIEVRVPLDPGVDTWRHYCVTGLWDPEADRFKQPRESPTDDLPGGARPSSHPPPVFNVGFRFEEPLREEELNLLGLSQALRNVLAGGLPRLLTGTLSRLTPVPGVDSLVDEVAAALDGELPRTIGRGNWREYGQARALAERDISRFHTDLDFAKLRSGLDDSRVPTTGHLTMLCPSRYDYGRQGTDPYNDVFWGRIQPYAAYVPPEHDPDEPAPMTLLLHSLGCNYNEYGVFMPGLVESIGEEQDGIVLMPQARGPGRWYRKEGEVDVFEAWRDLETRYEIDRDRVTVAGYSMGGFGTQILSAKYPDLFARGFSVVAPPSEDPVEGPTDGLLRSPPLLTQGLLGGRGGGEFLTLFTSQQENAMDLSDNVRHIPMLLWNGGVDGLVPVLGPVNYSRELKRQGYRHQLDVFPAAGHLLLAVRDEWDRAPGFLGRGEVKRNPTRVTYRRDPEFDEPALGLAHDKAYWVSDITVRDDSEGGLVDAHSLAEGYDKAVPESFSETGSDPQQRLTTGTKWVDFEHVHDPANELHVKLENVDGVTLWTEEAELEPDEDLRLIVRSDGLATLTLAGSFGRETAEVVEGDTTIDLGPLVDPHPAEAGAAEQPGEAD</sequence>
<feature type="region of interest" description="Disordered" evidence="3">
    <location>
        <begin position="1"/>
        <end position="40"/>
    </location>
</feature>
<dbReference type="PANTHER" id="PTHR43037:SF5">
    <property type="entry name" value="FERULOYL ESTERASE"/>
    <property type="match status" value="1"/>
</dbReference>
<evidence type="ECO:0000256" key="1">
    <source>
        <dbReference type="ARBA" id="ARBA00022729"/>
    </source>
</evidence>
<proteinExistence type="predicted"/>
<dbReference type="SUPFAM" id="SSF53474">
    <property type="entry name" value="alpha/beta-Hydrolases"/>
    <property type="match status" value="1"/>
</dbReference>
<evidence type="ECO:0000256" key="2">
    <source>
        <dbReference type="ARBA" id="ARBA00022801"/>
    </source>
</evidence>
<keyword evidence="2" id="KW-0378">Hydrolase</keyword>
<evidence type="ECO:0008006" key="6">
    <source>
        <dbReference type="Google" id="ProtNLM"/>
    </source>
</evidence>
<accession>A0A554NBK4</accession>
<feature type="compositionally biased region" description="Basic and acidic residues" evidence="3">
    <location>
        <begin position="235"/>
        <end position="244"/>
    </location>
</feature>
<feature type="region of interest" description="Disordered" evidence="3">
    <location>
        <begin position="235"/>
        <end position="261"/>
    </location>
</feature>
<dbReference type="GO" id="GO:0016787">
    <property type="term" value="F:hydrolase activity"/>
    <property type="evidence" value="ECO:0007669"/>
    <property type="project" value="UniProtKB-KW"/>
</dbReference>
<feature type="region of interest" description="Disordered" evidence="3">
    <location>
        <begin position="791"/>
        <end position="812"/>
    </location>
</feature>
<evidence type="ECO:0000256" key="3">
    <source>
        <dbReference type="SAM" id="MobiDB-lite"/>
    </source>
</evidence>
<organism evidence="4 5">
    <name type="scientific">Haloglomus irregulare</name>
    <dbReference type="NCBI Taxonomy" id="2234134"/>
    <lineage>
        <taxon>Archaea</taxon>
        <taxon>Methanobacteriati</taxon>
        <taxon>Methanobacteriota</taxon>
        <taxon>Stenosarchaea group</taxon>
        <taxon>Halobacteria</taxon>
        <taxon>Halobacteriales</taxon>
        <taxon>Natronomonadaceae</taxon>
        <taxon>Haloglomus</taxon>
    </lineage>
</organism>
<dbReference type="OrthoDB" id="227610at2157"/>
<gene>
    <name evidence="4" type="ORF">DP107_07310</name>
</gene>
<keyword evidence="5" id="KW-1185">Reference proteome</keyword>
<keyword evidence="1" id="KW-0732">Signal</keyword>
<name>A0A554NBK4_9EURY</name>
<dbReference type="Gene3D" id="3.40.50.1820">
    <property type="entry name" value="alpha/beta hydrolase"/>
    <property type="match status" value="1"/>
</dbReference>